<comment type="caution">
    <text evidence="5">The sequence shown here is derived from an EMBL/GenBank/DDBJ whole genome shotgun (WGS) entry which is preliminary data.</text>
</comment>
<dbReference type="InterPro" id="IPR013094">
    <property type="entry name" value="AB_hydrolase_3"/>
</dbReference>
<evidence type="ECO:0000256" key="3">
    <source>
        <dbReference type="PROSITE-ProRule" id="PRU10038"/>
    </source>
</evidence>
<proteinExistence type="inferred from homology"/>
<dbReference type="InterPro" id="IPR033140">
    <property type="entry name" value="Lipase_GDXG_put_SER_AS"/>
</dbReference>
<name>A0ABW7A6M0_9ACTN</name>
<sequence length="314" mass="33485">MAVDGLTRAVIDAMSEFFPKGAGGWDAVEVRRVLEEAPPLEEEPLPVARVEDRAAGDVPVRVYWPDGDGPRQGPDGDGGWPVVVYFHGGGFTVGSLDSHDGVCRQLCAGSGAVVVAVGYRLAPEHPYPAAVEDAYAATRWVHRHAAELGADPGLLVVAGDSAGGNLATVTCLKARDEGGPLIRLQVLVYPATDAAQDSPSYAENGEGYFLTAAHMRWFWDCYQPTRDRRAEPYSSPGRADLRGLPPALVITAEHDPLRDEGEAYARSLEEAGVAVRSIRYDGMFHGFFGMGTVLPAAKEAAEQVCVAIREGTGQ</sequence>
<dbReference type="SUPFAM" id="SSF53474">
    <property type="entry name" value="alpha/beta-Hydrolases"/>
    <property type="match status" value="1"/>
</dbReference>
<dbReference type="Proteomes" id="UP001603978">
    <property type="component" value="Unassembled WGS sequence"/>
</dbReference>
<keyword evidence="6" id="KW-1185">Reference proteome</keyword>
<gene>
    <name evidence="5" type="ORF">ACFLIM_02185</name>
</gene>
<dbReference type="PANTHER" id="PTHR48081:SF8">
    <property type="entry name" value="ALPHA_BETA HYDROLASE FOLD-3 DOMAIN-CONTAINING PROTEIN-RELATED"/>
    <property type="match status" value="1"/>
</dbReference>
<dbReference type="InterPro" id="IPR002168">
    <property type="entry name" value="Lipase_GDXG_HIS_AS"/>
</dbReference>
<evidence type="ECO:0000313" key="5">
    <source>
        <dbReference type="EMBL" id="MFG1701977.1"/>
    </source>
</evidence>
<dbReference type="GO" id="GO:0016787">
    <property type="term" value="F:hydrolase activity"/>
    <property type="evidence" value="ECO:0007669"/>
    <property type="project" value="UniProtKB-KW"/>
</dbReference>
<reference evidence="5 6" key="1">
    <citation type="submission" date="2024-10" db="EMBL/GenBank/DDBJ databases">
        <authorList>
            <person name="Topkara A.R."/>
            <person name="Saygin H."/>
        </authorList>
    </citation>
    <scope>NUCLEOTIDE SEQUENCE [LARGE SCALE GENOMIC DNA]</scope>
    <source>
        <strain evidence="5 6">M3C6</strain>
    </source>
</reference>
<dbReference type="InterPro" id="IPR050300">
    <property type="entry name" value="GDXG_lipolytic_enzyme"/>
</dbReference>
<dbReference type="PROSITE" id="PS01174">
    <property type="entry name" value="LIPASE_GDXG_SER"/>
    <property type="match status" value="1"/>
</dbReference>
<comment type="similarity">
    <text evidence="1">Belongs to the 'GDXG' lipolytic enzyme family.</text>
</comment>
<evidence type="ECO:0000259" key="4">
    <source>
        <dbReference type="Pfam" id="PF07859"/>
    </source>
</evidence>
<dbReference type="EMBL" id="JBICRM010000001">
    <property type="protein sequence ID" value="MFG1701977.1"/>
    <property type="molecule type" value="Genomic_DNA"/>
</dbReference>
<evidence type="ECO:0000313" key="6">
    <source>
        <dbReference type="Proteomes" id="UP001603978"/>
    </source>
</evidence>
<dbReference type="Pfam" id="PF07859">
    <property type="entry name" value="Abhydrolase_3"/>
    <property type="match status" value="1"/>
</dbReference>
<accession>A0ABW7A6M0</accession>
<dbReference type="Gene3D" id="3.40.50.1820">
    <property type="entry name" value="alpha/beta hydrolase"/>
    <property type="match status" value="1"/>
</dbReference>
<organism evidence="5 6">
    <name type="scientific">Nonomuraea marmarensis</name>
    <dbReference type="NCBI Taxonomy" id="3351344"/>
    <lineage>
        <taxon>Bacteria</taxon>
        <taxon>Bacillati</taxon>
        <taxon>Actinomycetota</taxon>
        <taxon>Actinomycetes</taxon>
        <taxon>Streptosporangiales</taxon>
        <taxon>Streptosporangiaceae</taxon>
        <taxon>Nonomuraea</taxon>
    </lineage>
</organism>
<dbReference type="PROSITE" id="PS01173">
    <property type="entry name" value="LIPASE_GDXG_HIS"/>
    <property type="match status" value="1"/>
</dbReference>
<feature type="domain" description="Alpha/beta hydrolase fold-3" evidence="4">
    <location>
        <begin position="83"/>
        <end position="288"/>
    </location>
</feature>
<evidence type="ECO:0000256" key="1">
    <source>
        <dbReference type="ARBA" id="ARBA00010515"/>
    </source>
</evidence>
<keyword evidence="2 5" id="KW-0378">Hydrolase</keyword>
<dbReference type="InterPro" id="IPR029058">
    <property type="entry name" value="AB_hydrolase_fold"/>
</dbReference>
<protein>
    <submittedName>
        <fullName evidence="5">Alpha/beta hydrolase</fullName>
    </submittedName>
</protein>
<dbReference type="RefSeq" id="WP_393161261.1">
    <property type="nucleotide sequence ID" value="NZ_JBICRM010000001.1"/>
</dbReference>
<feature type="active site" evidence="3">
    <location>
        <position position="161"/>
    </location>
</feature>
<dbReference type="PANTHER" id="PTHR48081">
    <property type="entry name" value="AB HYDROLASE SUPERFAMILY PROTEIN C4A8.06C"/>
    <property type="match status" value="1"/>
</dbReference>
<evidence type="ECO:0000256" key="2">
    <source>
        <dbReference type="ARBA" id="ARBA00022801"/>
    </source>
</evidence>